<dbReference type="SUPFAM" id="SSF53790">
    <property type="entry name" value="Tetrapyrrole methylase"/>
    <property type="match status" value="1"/>
</dbReference>
<dbReference type="InterPro" id="IPR014776">
    <property type="entry name" value="4pyrrole_Mease_sub2"/>
</dbReference>
<dbReference type="CDD" id="cd11642">
    <property type="entry name" value="SUMT"/>
    <property type="match status" value="1"/>
</dbReference>
<feature type="domain" description="Tetrapyrrole methylase" evidence="7">
    <location>
        <begin position="21"/>
        <end position="234"/>
    </location>
</feature>
<dbReference type="PROSITE" id="PS00840">
    <property type="entry name" value="SUMT_2"/>
    <property type="match status" value="1"/>
</dbReference>
<dbReference type="Gene3D" id="3.40.1010.10">
    <property type="entry name" value="Cobalt-precorrin-4 Transmethylase, Domain 1"/>
    <property type="match status" value="1"/>
</dbReference>
<dbReference type="PANTHER" id="PTHR45790">
    <property type="entry name" value="SIROHEME SYNTHASE-RELATED"/>
    <property type="match status" value="1"/>
</dbReference>
<protein>
    <recommendedName>
        <fullName evidence="1">uroporphyrinogen-III C-methyltransferase</fullName>
        <ecNumber evidence="1">2.1.1.107</ecNumber>
    </recommendedName>
</protein>
<accession>A0A8T7M442</accession>
<dbReference type="PANTHER" id="PTHR45790:SF3">
    <property type="entry name" value="S-ADENOSYL-L-METHIONINE-DEPENDENT UROPORPHYRINOGEN III METHYLTRANSFERASE, CHLOROPLASTIC"/>
    <property type="match status" value="1"/>
</dbReference>
<organism evidence="8 10">
    <name type="scientific">Candidatus Chlorohelix allophototropha</name>
    <dbReference type="NCBI Taxonomy" id="3003348"/>
    <lineage>
        <taxon>Bacteria</taxon>
        <taxon>Bacillati</taxon>
        <taxon>Chloroflexota</taxon>
        <taxon>Chloroflexia</taxon>
        <taxon>Candidatus Chloroheliales</taxon>
        <taxon>Candidatus Chloroheliaceae</taxon>
        <taxon>Candidatus Chlorohelix</taxon>
    </lineage>
</organism>
<keyword evidence="2 6" id="KW-0489">Methyltransferase</keyword>
<dbReference type="GO" id="GO:0032259">
    <property type="term" value="P:methylation"/>
    <property type="evidence" value="ECO:0007669"/>
    <property type="project" value="UniProtKB-KW"/>
</dbReference>
<evidence type="ECO:0000313" key="10">
    <source>
        <dbReference type="Proteomes" id="UP000521676"/>
    </source>
</evidence>
<name>A0A8T7M442_9CHLR</name>
<dbReference type="AlphaFoldDB" id="A0A8T7M442"/>
<dbReference type="FunFam" id="3.30.950.10:FF:000001">
    <property type="entry name" value="Siroheme synthase"/>
    <property type="match status" value="1"/>
</dbReference>
<keyword evidence="4" id="KW-0949">S-adenosyl-L-methionine</keyword>
<evidence type="ECO:0000313" key="9">
    <source>
        <dbReference type="EMBL" id="WJW70170.1"/>
    </source>
</evidence>
<evidence type="ECO:0000256" key="5">
    <source>
        <dbReference type="ARBA" id="ARBA00023244"/>
    </source>
</evidence>
<evidence type="ECO:0000256" key="2">
    <source>
        <dbReference type="ARBA" id="ARBA00022603"/>
    </source>
</evidence>
<dbReference type="FunFam" id="3.40.1010.10:FF:000001">
    <property type="entry name" value="Siroheme synthase"/>
    <property type="match status" value="1"/>
</dbReference>
<evidence type="ECO:0000313" key="8">
    <source>
        <dbReference type="EMBL" id="NWJ46844.1"/>
    </source>
</evidence>
<evidence type="ECO:0000259" key="7">
    <source>
        <dbReference type="Pfam" id="PF00590"/>
    </source>
</evidence>
<keyword evidence="5" id="KW-0627">Porphyrin biosynthesis</keyword>
<dbReference type="Pfam" id="PF00590">
    <property type="entry name" value="TP_methylase"/>
    <property type="match status" value="1"/>
</dbReference>
<proteinExistence type="inferred from homology"/>
<evidence type="ECO:0000256" key="6">
    <source>
        <dbReference type="RuleBase" id="RU003960"/>
    </source>
</evidence>
<sequence>MALDFYSNFSIKPESTDTGWVYLIGAGPGDPGLITVKGLEILRRADAIVYDYLVNPVLLEEVKPGAQLFYMGKKAGQPSASQSKINHLLVQLAQEGKIVARLKGGDPFVFGRGGEEAEALAAAEIKYEVVPGISSAIAVPAYAGIPITHRTYSSTFTVITGHEEANRPMDDSHINWRALAQIGGTLVFLMGLGRLSDIATRLVEAGLSAQTPAAAIEWGTTERQRNVTGTLQDLPELVKNAEIKSPAVIVIGQVVSLSERLQWFDHALLVAGQLQ</sequence>
<dbReference type="EMBL" id="CP128401">
    <property type="protein sequence ID" value="WJW70170.1"/>
    <property type="molecule type" value="Genomic_DNA"/>
</dbReference>
<evidence type="ECO:0000313" key="11">
    <source>
        <dbReference type="Proteomes" id="UP001431572"/>
    </source>
</evidence>
<dbReference type="NCBIfam" id="TIGR01469">
    <property type="entry name" value="cobA_cysG_Cterm"/>
    <property type="match status" value="1"/>
</dbReference>
<geneLocation type="plasmid" evidence="9 11">
    <name>unnamed1</name>
</geneLocation>
<dbReference type="EC" id="2.1.1.107" evidence="1"/>
<comment type="similarity">
    <text evidence="6">Belongs to the precorrin methyltransferase family.</text>
</comment>
<dbReference type="NCBIfam" id="NF004790">
    <property type="entry name" value="PRK06136.1"/>
    <property type="match status" value="1"/>
</dbReference>
<dbReference type="InterPro" id="IPR014777">
    <property type="entry name" value="4pyrrole_Mease_sub1"/>
</dbReference>
<dbReference type="InterPro" id="IPR006366">
    <property type="entry name" value="CobA/CysG_C"/>
</dbReference>
<evidence type="ECO:0000256" key="1">
    <source>
        <dbReference type="ARBA" id="ARBA00012162"/>
    </source>
</evidence>
<evidence type="ECO:0000256" key="4">
    <source>
        <dbReference type="ARBA" id="ARBA00022691"/>
    </source>
</evidence>
<dbReference type="GO" id="GO:0004851">
    <property type="term" value="F:uroporphyrin-III C-methyltransferase activity"/>
    <property type="evidence" value="ECO:0007669"/>
    <property type="project" value="UniProtKB-EC"/>
</dbReference>
<dbReference type="PROSITE" id="PS00839">
    <property type="entry name" value="SUMT_1"/>
    <property type="match status" value="1"/>
</dbReference>
<dbReference type="Proteomes" id="UP001431572">
    <property type="component" value="Plasmid unnamed1"/>
</dbReference>
<dbReference type="InterPro" id="IPR035996">
    <property type="entry name" value="4pyrrol_Methylase_sf"/>
</dbReference>
<reference evidence="8 10" key="1">
    <citation type="submission" date="2020-06" db="EMBL/GenBank/DDBJ databases">
        <title>Anoxygenic phototrophic Chloroflexota member uses a Type I reaction center.</title>
        <authorList>
            <person name="Tsuji J.M."/>
            <person name="Shaw N.A."/>
            <person name="Nagashima S."/>
            <person name="Venkiteswaran J."/>
            <person name="Schiff S.L."/>
            <person name="Hanada S."/>
            <person name="Tank M."/>
            <person name="Neufeld J.D."/>
        </authorList>
    </citation>
    <scope>NUCLEOTIDE SEQUENCE [LARGE SCALE GENOMIC DNA]</scope>
    <source>
        <strain evidence="8">L227-S17</strain>
    </source>
</reference>
<dbReference type="Gene3D" id="3.30.950.10">
    <property type="entry name" value="Methyltransferase, Cobalt-precorrin-4 Transmethylase, Domain 2"/>
    <property type="match status" value="1"/>
</dbReference>
<reference evidence="9" key="2">
    <citation type="journal article" date="2024" name="Nature">
        <title>Anoxygenic phototroph of the Chloroflexota uses a type I reaction centre.</title>
        <authorList>
            <person name="Tsuji J.M."/>
            <person name="Shaw N.A."/>
            <person name="Nagashima S."/>
            <person name="Venkiteswaran J.J."/>
            <person name="Schiff S.L."/>
            <person name="Watanabe T."/>
            <person name="Fukui M."/>
            <person name="Hanada S."/>
            <person name="Tank M."/>
            <person name="Neufeld J.D."/>
        </authorList>
    </citation>
    <scope>NUCLEOTIDE SEQUENCE</scope>
    <source>
        <strain evidence="9">L227-S17</strain>
        <plasmid evidence="9 11">unnamed1</plasmid>
    </source>
</reference>
<dbReference type="EMBL" id="JACATZ010000001">
    <property type="protein sequence ID" value="NWJ46844.1"/>
    <property type="molecule type" value="Genomic_DNA"/>
</dbReference>
<dbReference type="RefSeq" id="WP_341472049.1">
    <property type="nucleotide sequence ID" value="NZ_CP128401.1"/>
</dbReference>
<evidence type="ECO:0000256" key="3">
    <source>
        <dbReference type="ARBA" id="ARBA00022679"/>
    </source>
</evidence>
<dbReference type="InterPro" id="IPR050161">
    <property type="entry name" value="Siro_Cobalamin_biosynth"/>
</dbReference>
<dbReference type="GO" id="GO:0019354">
    <property type="term" value="P:siroheme biosynthetic process"/>
    <property type="evidence" value="ECO:0007669"/>
    <property type="project" value="InterPro"/>
</dbReference>
<dbReference type="Proteomes" id="UP000521676">
    <property type="component" value="Unassembled WGS sequence"/>
</dbReference>
<keyword evidence="9" id="KW-0614">Plasmid</keyword>
<keyword evidence="3 6" id="KW-0808">Transferase</keyword>
<gene>
    <name evidence="8" type="primary">cobA</name>
    <name evidence="8" type="ORF">HXX08_13335</name>
    <name evidence="9" type="ORF">OZ401_004678</name>
</gene>
<dbReference type="InterPro" id="IPR000878">
    <property type="entry name" value="4pyrrol_Mease"/>
</dbReference>
<keyword evidence="11" id="KW-1185">Reference proteome</keyword>
<dbReference type="InterPro" id="IPR003043">
    <property type="entry name" value="Uropor_MeTrfase_CS"/>
</dbReference>